<dbReference type="InterPro" id="IPR012910">
    <property type="entry name" value="Plug_dom"/>
</dbReference>
<sequence length="1040" mass="114659">MMLRSMMLKGLPMLMLVLSVMLHNSPVSAQATRVITGVVLDVQKVPLSDATVSVQNGPSTKTDKDGKFSLSIRSGPQTLVVSHVGKANKEIRVNSESSVTITLAEAVAELDNVVVIGYGQQKKASIIGAISQVSGKVLERTGGVTNLGQALTGNLPGVITTSSSGMPGAEDPQIVIRAQSSWNNSAPLVLVDGIERSMNSIDISSVENISILKDASATAVYGVKGANGVILITTKKGTSGRAVIQVRTNVTAKTPSKLPEKFDSYDGLAIKNRTLERELLLSGNAWNLYTPVQVLDKYRNPLDAAEWDRYPNVDWVDALFKDRAMSYNTAVNVSGGSQFVTYFAAIDYVKEGDLFRRFENGRGYESGYGYTRVNLRSNLDFNLTKTTTFSTKLFGSNGVRQVPFGAGDGDQSFWVSAYRTSPDAMRPIYSDGTWGFFKDRIADVPNSVYNLAVSGVEKRTNTQITTDFILQQKLDMVLTGLSFRGSLALDNTFREAGRGLNDQFNPAQRKWIDPTSGIVFLEQPLNPGTQLDFVDVVRWSNQAGSVDRGATYRRSNYILQLDYKRRFGKHDVTAMGLMQRERVATGSQFARYREDWVFRTTYNYASKYYVEANGAYNGSEQFGPDYRFAFFPSVSAGWMIGNENFMSKVDFLDMLKVRASWGKIGDDAVSVGRWPFRDQLTFGGAARMGSPTVASPYTFYRIASLGNPNIAWENVEKRNIGIEYSLFNGKVMGNVDVFSDNRTDIIIGGGSRAIPTYFGVAAPSVNLGRVTSKGFEIELKFNQSITKDLRVWINTNMTHATNKIIERDDPELRLSYQRQAGYALGQTRTYIDNGFLASWDDIYGSTQRSTNNQNKLPGDFNIIDFNGDGIIDGNDTAPYGYATTPQNTYNATIGVDWRGFTAFVQFYGVNNVTREVAFPTFHSSSNVAYVEGVYWTKGEGGEIPLPRWSNLEGGGGSGTRYQFDGSYVRLKNAEINYALPAGMIKRIGLKSCRVFVNGNNLLLWTKMPDDRESNFATGGNSTLGAYPTVKRFNLGVDITL</sequence>
<reference evidence="10" key="1">
    <citation type="submission" date="2022-01" db="EMBL/GenBank/DDBJ databases">
        <authorList>
            <person name="Jo J.-H."/>
            <person name="Im W.-T."/>
        </authorList>
    </citation>
    <scope>NUCLEOTIDE SEQUENCE</scope>
    <source>
        <strain evidence="10">NA20</strain>
    </source>
</reference>
<dbReference type="Proteomes" id="UP001165367">
    <property type="component" value="Unassembled WGS sequence"/>
</dbReference>
<evidence type="ECO:0000256" key="3">
    <source>
        <dbReference type="ARBA" id="ARBA00022452"/>
    </source>
</evidence>
<keyword evidence="3 7" id="KW-1134">Transmembrane beta strand</keyword>
<evidence type="ECO:0000256" key="6">
    <source>
        <dbReference type="ARBA" id="ARBA00023237"/>
    </source>
</evidence>
<dbReference type="SUPFAM" id="SSF56935">
    <property type="entry name" value="Porins"/>
    <property type="match status" value="1"/>
</dbReference>
<keyword evidence="2 7" id="KW-0813">Transport</keyword>
<keyword evidence="4 7" id="KW-0812">Transmembrane</keyword>
<protein>
    <submittedName>
        <fullName evidence="10">TonB-dependent receptor</fullName>
    </submittedName>
</protein>
<keyword evidence="5 7" id="KW-0472">Membrane</keyword>
<dbReference type="Gene3D" id="2.170.130.10">
    <property type="entry name" value="TonB-dependent receptor, plug domain"/>
    <property type="match status" value="1"/>
</dbReference>
<keyword evidence="10" id="KW-0675">Receptor</keyword>
<evidence type="ECO:0000256" key="7">
    <source>
        <dbReference type="PROSITE-ProRule" id="PRU01360"/>
    </source>
</evidence>
<evidence type="ECO:0000256" key="2">
    <source>
        <dbReference type="ARBA" id="ARBA00022448"/>
    </source>
</evidence>
<feature type="signal peptide" evidence="8">
    <location>
        <begin position="1"/>
        <end position="29"/>
    </location>
</feature>
<evidence type="ECO:0000313" key="11">
    <source>
        <dbReference type="Proteomes" id="UP001165367"/>
    </source>
</evidence>
<feature type="domain" description="TonB-dependent receptor plug" evidence="9">
    <location>
        <begin position="123"/>
        <end position="229"/>
    </location>
</feature>
<dbReference type="EMBL" id="JAKLTR010000012">
    <property type="protein sequence ID" value="MCG2616242.1"/>
    <property type="molecule type" value="Genomic_DNA"/>
</dbReference>
<comment type="similarity">
    <text evidence="7">Belongs to the TonB-dependent receptor family.</text>
</comment>
<evidence type="ECO:0000313" key="10">
    <source>
        <dbReference type="EMBL" id="MCG2616242.1"/>
    </source>
</evidence>
<gene>
    <name evidence="10" type="ORF">LZZ85_18230</name>
</gene>
<dbReference type="InterPro" id="IPR037066">
    <property type="entry name" value="Plug_dom_sf"/>
</dbReference>
<evidence type="ECO:0000256" key="4">
    <source>
        <dbReference type="ARBA" id="ARBA00022692"/>
    </source>
</evidence>
<comment type="subcellular location">
    <subcellularLocation>
        <location evidence="1 7">Cell outer membrane</location>
        <topology evidence="1 7">Multi-pass membrane protein</topology>
    </subcellularLocation>
</comment>
<keyword evidence="8" id="KW-0732">Signal</keyword>
<dbReference type="Pfam" id="PF07715">
    <property type="entry name" value="Plug"/>
    <property type="match status" value="1"/>
</dbReference>
<dbReference type="NCBIfam" id="TIGR04057">
    <property type="entry name" value="SusC_RagA_signa"/>
    <property type="match status" value="1"/>
</dbReference>
<dbReference type="NCBIfam" id="TIGR04056">
    <property type="entry name" value="OMP_RagA_SusC"/>
    <property type="match status" value="1"/>
</dbReference>
<comment type="caution">
    <text evidence="10">The sequence shown here is derived from an EMBL/GenBank/DDBJ whole genome shotgun (WGS) entry which is preliminary data.</text>
</comment>
<dbReference type="InterPro" id="IPR039426">
    <property type="entry name" value="TonB-dep_rcpt-like"/>
</dbReference>
<dbReference type="SUPFAM" id="SSF49464">
    <property type="entry name" value="Carboxypeptidase regulatory domain-like"/>
    <property type="match status" value="1"/>
</dbReference>
<evidence type="ECO:0000256" key="1">
    <source>
        <dbReference type="ARBA" id="ARBA00004571"/>
    </source>
</evidence>
<dbReference type="InterPro" id="IPR023997">
    <property type="entry name" value="TonB-dep_OMP_SusC/RagA_CS"/>
</dbReference>
<dbReference type="RefSeq" id="WP_237874779.1">
    <property type="nucleotide sequence ID" value="NZ_JAKLTR010000012.1"/>
</dbReference>
<dbReference type="PROSITE" id="PS52016">
    <property type="entry name" value="TONB_DEPENDENT_REC_3"/>
    <property type="match status" value="1"/>
</dbReference>
<evidence type="ECO:0000256" key="5">
    <source>
        <dbReference type="ARBA" id="ARBA00023136"/>
    </source>
</evidence>
<feature type="chain" id="PRO_5046899557" evidence="8">
    <location>
        <begin position="30"/>
        <end position="1040"/>
    </location>
</feature>
<evidence type="ECO:0000259" key="9">
    <source>
        <dbReference type="Pfam" id="PF07715"/>
    </source>
</evidence>
<dbReference type="Gene3D" id="2.60.40.1120">
    <property type="entry name" value="Carboxypeptidase-like, regulatory domain"/>
    <property type="match status" value="1"/>
</dbReference>
<dbReference type="InterPro" id="IPR023996">
    <property type="entry name" value="TonB-dep_OMP_SusC/RagA"/>
</dbReference>
<organism evidence="10 11">
    <name type="scientific">Terrimonas ginsenosidimutans</name>
    <dbReference type="NCBI Taxonomy" id="2908004"/>
    <lineage>
        <taxon>Bacteria</taxon>
        <taxon>Pseudomonadati</taxon>
        <taxon>Bacteroidota</taxon>
        <taxon>Chitinophagia</taxon>
        <taxon>Chitinophagales</taxon>
        <taxon>Chitinophagaceae</taxon>
        <taxon>Terrimonas</taxon>
    </lineage>
</organism>
<evidence type="ECO:0000256" key="8">
    <source>
        <dbReference type="SAM" id="SignalP"/>
    </source>
</evidence>
<dbReference type="Gene3D" id="2.40.170.20">
    <property type="entry name" value="TonB-dependent receptor, beta-barrel domain"/>
    <property type="match status" value="1"/>
</dbReference>
<dbReference type="InterPro" id="IPR008969">
    <property type="entry name" value="CarboxyPept-like_regulatory"/>
</dbReference>
<proteinExistence type="inferred from homology"/>
<dbReference type="Pfam" id="PF13715">
    <property type="entry name" value="CarbopepD_reg_2"/>
    <property type="match status" value="1"/>
</dbReference>
<keyword evidence="6 7" id="KW-0998">Cell outer membrane</keyword>
<name>A0ABS9KV63_9BACT</name>
<dbReference type="InterPro" id="IPR036942">
    <property type="entry name" value="Beta-barrel_TonB_sf"/>
</dbReference>
<accession>A0ABS9KV63</accession>
<keyword evidence="11" id="KW-1185">Reference proteome</keyword>